<dbReference type="RefSeq" id="WP_051886655.1">
    <property type="nucleotide sequence ID" value="NZ_JGVR01000005.1"/>
</dbReference>
<evidence type="ECO:0000313" key="2">
    <source>
        <dbReference type="Proteomes" id="UP000028534"/>
    </source>
</evidence>
<evidence type="ECO:0000313" key="1">
    <source>
        <dbReference type="EMBL" id="KEZ20221.1"/>
    </source>
</evidence>
<organism evidence="1 2">
    <name type="scientific">Sphingobium yanoikuyae</name>
    <name type="common">Sphingomonas yanoikuyae</name>
    <dbReference type="NCBI Taxonomy" id="13690"/>
    <lineage>
        <taxon>Bacteria</taxon>
        <taxon>Pseudomonadati</taxon>
        <taxon>Pseudomonadota</taxon>
        <taxon>Alphaproteobacteria</taxon>
        <taxon>Sphingomonadales</taxon>
        <taxon>Sphingomonadaceae</taxon>
        <taxon>Sphingobium</taxon>
    </lineage>
</organism>
<accession>A0A084EQH9</accession>
<protein>
    <recommendedName>
        <fullName evidence="3">LysM domain-containing protein</fullName>
    </recommendedName>
</protein>
<dbReference type="Proteomes" id="UP000028534">
    <property type="component" value="Unassembled WGS sequence"/>
</dbReference>
<comment type="caution">
    <text evidence="1">The sequence shown here is derived from an EMBL/GenBank/DDBJ whole genome shotgun (WGS) entry which is preliminary data.</text>
</comment>
<dbReference type="EMBL" id="JGVR01000005">
    <property type="protein sequence ID" value="KEZ20221.1"/>
    <property type="molecule type" value="Genomic_DNA"/>
</dbReference>
<sequence length="94" mass="10569">MSVFERNSRYVLYSSLSVTTDRKGRQVPCVLPAHIPPAAHMGIHRRREEQRLDHLANRYLADPTGFWRIAAHNGALTVEQLAEAPLLLIPVKGS</sequence>
<reference evidence="1 2" key="1">
    <citation type="submission" date="2014-03" db="EMBL/GenBank/DDBJ databases">
        <title>Genome sequence of Sphingobium yanoikuyae B1.</title>
        <authorList>
            <person name="Gan H.M."/>
            <person name="Gan H.Y."/>
            <person name="Savka M.A."/>
        </authorList>
    </citation>
    <scope>NUCLEOTIDE SEQUENCE [LARGE SCALE GENOMIC DNA]</scope>
    <source>
        <strain evidence="1 2">B1</strain>
    </source>
</reference>
<dbReference type="PATRIC" id="fig|13690.10.peg.1471"/>
<name>A0A084EQH9_SPHYA</name>
<evidence type="ECO:0008006" key="3">
    <source>
        <dbReference type="Google" id="ProtNLM"/>
    </source>
</evidence>
<proteinExistence type="predicted"/>
<dbReference type="AlphaFoldDB" id="A0A084EQH9"/>
<dbReference type="eggNOG" id="ENOG50345K4">
    <property type="taxonomic scope" value="Bacteria"/>
</dbReference>
<gene>
    <name evidence="1" type="ORF">CP98_01426</name>
</gene>